<protein>
    <recommendedName>
        <fullName evidence="7">Peroxidase</fullName>
        <ecNumber evidence="7">1.11.1.-</ecNumber>
    </recommendedName>
</protein>
<dbReference type="InterPro" id="IPR044831">
    <property type="entry name" value="Ccp1-like"/>
</dbReference>
<evidence type="ECO:0000313" key="9">
    <source>
        <dbReference type="EMBL" id="KAF5376339.1"/>
    </source>
</evidence>
<dbReference type="AlphaFoldDB" id="A0A8H5H3Y6"/>
<keyword evidence="4 7" id="KW-0560">Oxidoreductase</keyword>
<comment type="caution">
    <text evidence="9">The sequence shown here is derived from an EMBL/GenBank/DDBJ whole genome shotgun (WGS) entry which is preliminary data.</text>
</comment>
<keyword evidence="1 7" id="KW-0575">Peroxidase</keyword>
<dbReference type="GO" id="GO:0000302">
    <property type="term" value="P:response to reactive oxygen species"/>
    <property type="evidence" value="ECO:0007669"/>
    <property type="project" value="TreeGrafter"/>
</dbReference>
<evidence type="ECO:0000256" key="7">
    <source>
        <dbReference type="RuleBase" id="RU363051"/>
    </source>
</evidence>
<dbReference type="GO" id="GO:0046872">
    <property type="term" value="F:metal ion binding"/>
    <property type="evidence" value="ECO:0007669"/>
    <property type="project" value="UniProtKB-UniRule"/>
</dbReference>
<proteinExistence type="inferred from homology"/>
<keyword evidence="2" id="KW-0349">Heme</keyword>
<dbReference type="PANTHER" id="PTHR31356:SF53">
    <property type="entry name" value="HEME PEROXIDASE"/>
    <property type="match status" value="1"/>
</dbReference>
<evidence type="ECO:0000256" key="3">
    <source>
        <dbReference type="ARBA" id="ARBA00022723"/>
    </source>
</evidence>
<dbReference type="GO" id="GO:0034599">
    <property type="term" value="P:cellular response to oxidative stress"/>
    <property type="evidence" value="ECO:0007669"/>
    <property type="project" value="InterPro"/>
</dbReference>
<dbReference type="Proteomes" id="UP000518752">
    <property type="component" value="Unassembled WGS sequence"/>
</dbReference>
<dbReference type="PROSITE" id="PS50873">
    <property type="entry name" value="PEROXIDASE_4"/>
    <property type="match status" value="1"/>
</dbReference>
<dbReference type="GO" id="GO:0004601">
    <property type="term" value="F:peroxidase activity"/>
    <property type="evidence" value="ECO:0007669"/>
    <property type="project" value="UniProtKB-KW"/>
</dbReference>
<evidence type="ECO:0000256" key="4">
    <source>
        <dbReference type="ARBA" id="ARBA00023002"/>
    </source>
</evidence>
<dbReference type="PRINTS" id="PR00458">
    <property type="entry name" value="PEROXIDASE"/>
</dbReference>
<accession>A0A8H5H3Y6</accession>
<keyword evidence="5" id="KW-0408">Iron</keyword>
<dbReference type="SUPFAM" id="SSF48113">
    <property type="entry name" value="Heme-dependent peroxidases"/>
    <property type="match status" value="1"/>
</dbReference>
<dbReference type="Gene3D" id="1.10.420.10">
    <property type="entry name" value="Peroxidase, domain 2"/>
    <property type="match status" value="1"/>
</dbReference>
<evidence type="ECO:0000256" key="1">
    <source>
        <dbReference type="ARBA" id="ARBA00022559"/>
    </source>
</evidence>
<evidence type="ECO:0000256" key="5">
    <source>
        <dbReference type="ARBA" id="ARBA00023004"/>
    </source>
</evidence>
<dbReference type="GO" id="GO:0020037">
    <property type="term" value="F:heme binding"/>
    <property type="evidence" value="ECO:0007669"/>
    <property type="project" value="UniProtKB-UniRule"/>
</dbReference>
<gene>
    <name evidence="9" type="ORF">D9757_008666</name>
</gene>
<dbReference type="Pfam" id="PF00141">
    <property type="entry name" value="peroxidase"/>
    <property type="match status" value="1"/>
</dbReference>
<keyword evidence="3" id="KW-0479">Metal-binding</keyword>
<comment type="similarity">
    <text evidence="6">Belongs to the peroxidase family.</text>
</comment>
<dbReference type="EMBL" id="JAACJN010000091">
    <property type="protein sequence ID" value="KAF5376339.1"/>
    <property type="molecule type" value="Genomic_DNA"/>
</dbReference>
<dbReference type="PANTHER" id="PTHR31356">
    <property type="entry name" value="THYLAKOID LUMENAL 29 KDA PROTEIN, CHLOROPLASTIC-RELATED"/>
    <property type="match status" value="1"/>
</dbReference>
<evidence type="ECO:0000313" key="10">
    <source>
        <dbReference type="Proteomes" id="UP000518752"/>
    </source>
</evidence>
<dbReference type="InterPro" id="IPR010255">
    <property type="entry name" value="Haem_peroxidase_sf"/>
</dbReference>
<keyword evidence="10" id="KW-1185">Reference proteome</keyword>
<sequence length="529" mass="57751">MRLLEQTLTCGLFGLTQGLSTIQWPNTLLTYADQQLYEGSLGVLTENCPARDNTTIPAQWLRIAYHDMSTHNVDDGTGGLDASTQFELDRPQNIGEGMLDSLNDFAAFRIQAPFFGTADIIALGAVFAVAGCGGPTIPYRAGRVDVTEAGPATVPEPQQDLATHIESFRRQGFTQPEMIALVACGHTLGGVRQADFPEVVTDNSTVLRTFDTTPAFDTAIVSEYLQNTTQNVLVIGPNITTRSDFRIFSSDGNDTMQSLLSPDNFNNTCSSLFERMLNTVPNDVKLTDPLLEPFQYLVSDPVFSFRNASLTMSLSLRVLNNNPSRTVKLLWTDRQGSFCPPSGCSSPSISTEQVFFSLIGQMQGATAQRYLFNATINGATSISKFWFEVDENDGSEPIVVDNRGTGFGIEQDSVFVDIGRSATIFLPTFDELRTIVVAVRGDATSSNASLSLFTPGSGPNAPFTPTLDSVDLQLDTSNPPEGGYTFYTSNITIAPTFLDVTATTTSERLLRRILTWFEVISLSYSYRLK</sequence>
<feature type="domain" description="Plant heme peroxidase family profile" evidence="8">
    <location>
        <begin position="51"/>
        <end position="268"/>
    </location>
</feature>
<dbReference type="EC" id="1.11.1.-" evidence="7"/>
<evidence type="ECO:0000259" key="8">
    <source>
        <dbReference type="PROSITE" id="PS50873"/>
    </source>
</evidence>
<evidence type="ECO:0000256" key="2">
    <source>
        <dbReference type="ARBA" id="ARBA00022617"/>
    </source>
</evidence>
<dbReference type="GO" id="GO:0042744">
    <property type="term" value="P:hydrogen peroxide catabolic process"/>
    <property type="evidence" value="ECO:0007669"/>
    <property type="project" value="TreeGrafter"/>
</dbReference>
<dbReference type="InterPro" id="IPR002016">
    <property type="entry name" value="Haem_peroxidase"/>
</dbReference>
<dbReference type="Gene3D" id="1.10.520.10">
    <property type="match status" value="1"/>
</dbReference>
<name>A0A8H5H3Y6_9AGAR</name>
<dbReference type="OrthoDB" id="5985073at2759"/>
<organism evidence="9 10">
    <name type="scientific">Collybiopsis confluens</name>
    <dbReference type="NCBI Taxonomy" id="2823264"/>
    <lineage>
        <taxon>Eukaryota</taxon>
        <taxon>Fungi</taxon>
        <taxon>Dikarya</taxon>
        <taxon>Basidiomycota</taxon>
        <taxon>Agaricomycotina</taxon>
        <taxon>Agaricomycetes</taxon>
        <taxon>Agaricomycetidae</taxon>
        <taxon>Agaricales</taxon>
        <taxon>Marasmiineae</taxon>
        <taxon>Omphalotaceae</taxon>
        <taxon>Collybiopsis</taxon>
    </lineage>
</organism>
<evidence type="ECO:0000256" key="6">
    <source>
        <dbReference type="RuleBase" id="RU004241"/>
    </source>
</evidence>
<reference evidence="9 10" key="1">
    <citation type="journal article" date="2020" name="ISME J.">
        <title>Uncovering the hidden diversity of litter-decomposition mechanisms in mushroom-forming fungi.</title>
        <authorList>
            <person name="Floudas D."/>
            <person name="Bentzer J."/>
            <person name="Ahren D."/>
            <person name="Johansson T."/>
            <person name="Persson P."/>
            <person name="Tunlid A."/>
        </authorList>
    </citation>
    <scope>NUCLEOTIDE SEQUENCE [LARGE SCALE GENOMIC DNA]</scope>
    <source>
        <strain evidence="9 10">CBS 406.79</strain>
    </source>
</reference>